<evidence type="ECO:0000313" key="1">
    <source>
        <dbReference type="EMBL" id="AOV61695.1"/>
    </source>
</evidence>
<dbReference type="RefSeq" id="YP_009325211.1">
    <property type="nucleotide sequence ID" value="NC_031944.1"/>
</dbReference>
<dbReference type="EMBL" id="KU686210">
    <property type="protein sequence ID" value="AOV61695.1"/>
    <property type="molecule type" value="Genomic_DNA"/>
</dbReference>
<dbReference type="KEGG" id="vg:30310175"/>
<evidence type="ECO:0000313" key="2">
    <source>
        <dbReference type="Proteomes" id="UP000204364"/>
    </source>
</evidence>
<dbReference type="GeneID" id="30310175"/>
<sequence>MTNTPSIKPLYTKYQQWGFKNAWKANQVRHVHENMEWLVKQPKTKGNVTITYNPNLFKADYPYINDHNDISAMRESLRATFARMLRETTEFDCWATHPKLRHLKAIKNAFRQGKVLPNEQVDEATQTSLEDILINTEYNHPETQQVVPFANFSINGRDLKVVMEWEAPNGVSISRLNEINETVKQMLA</sequence>
<proteinExistence type="predicted"/>
<keyword evidence="2" id="KW-1185">Reference proteome</keyword>
<protein>
    <submittedName>
        <fullName evidence="1">Uncharacterized protein</fullName>
    </submittedName>
</protein>
<gene>
    <name evidence="1" type="ORF">P090810_222</name>
</gene>
<reference evidence="1 2" key="1">
    <citation type="journal article" date="2016" name="Virology">
        <title>The genomic content and context of auxiliary metabolic genes in marine cyanomyoviruses.</title>
        <authorList>
            <person name="Crummett L.T."/>
            <person name="Puxty R.J."/>
            <person name="Weihe C."/>
            <person name="Marston M.F."/>
            <person name="Martiny J.B."/>
        </authorList>
    </citation>
    <scope>NUCLEOTIDE SEQUENCE [LARGE SCALE GENOMIC DNA]</scope>
    <source>
        <strain evidence="1">0810PA09</strain>
    </source>
</reference>
<organism evidence="1 2">
    <name type="scientific">Synechococcus phage S-WAM1</name>
    <dbReference type="NCBI Taxonomy" id="1815521"/>
    <lineage>
        <taxon>Viruses</taxon>
        <taxon>Duplodnaviria</taxon>
        <taxon>Heunggongvirae</taxon>
        <taxon>Uroviricota</taxon>
        <taxon>Caudoviricetes</taxon>
        <taxon>Pantevenvirales</taxon>
        <taxon>Kyanoviridae</taxon>
        <taxon>Sokavirus</taxon>
        <taxon>Sokavirus swam1</taxon>
    </lineage>
</organism>
<accession>A0A1D8KSP3</accession>
<name>A0A1D8KSP3_9CAUD</name>
<dbReference type="Proteomes" id="UP000204364">
    <property type="component" value="Segment"/>
</dbReference>